<evidence type="ECO:0000313" key="3">
    <source>
        <dbReference type="Proteomes" id="UP001153387"/>
    </source>
</evidence>
<proteinExistence type="predicted"/>
<dbReference type="Proteomes" id="UP001153387">
    <property type="component" value="Unassembled WGS sequence"/>
</dbReference>
<sequence length="97" mass="11137">MNTPTTIQEIKKRQEGERLRDALEIFVPQLVQHEREADFEDQSDGDKEHVQQNRVADRAEGGVGGQQVVEIVEQRVHPIAPEDAFLEVEVFERDDQS</sequence>
<dbReference type="AlphaFoldDB" id="A0A9X4QMJ0"/>
<dbReference type="RefSeq" id="WP_277565275.1">
    <property type="nucleotide sequence ID" value="NZ_JAPDHZ010000003.1"/>
</dbReference>
<feature type="compositionally biased region" description="Basic and acidic residues" evidence="1">
    <location>
        <begin position="44"/>
        <end position="60"/>
    </location>
</feature>
<keyword evidence="3" id="KW-1185">Reference proteome</keyword>
<reference evidence="2 3" key="1">
    <citation type="submission" date="2022-10" db="EMBL/GenBank/DDBJ databases">
        <title>Comparative genomic analysis of Cohnella hashimotonis sp. nov., isolated from the International Space Station.</title>
        <authorList>
            <person name="Simpson A."/>
            <person name="Venkateswaran K."/>
        </authorList>
    </citation>
    <scope>NUCLEOTIDE SEQUENCE [LARGE SCALE GENOMIC DNA]</scope>
    <source>
        <strain evidence="2 3">DSM 18997</strain>
    </source>
</reference>
<name>A0A9X4QMJ0_9BACL</name>
<comment type="caution">
    <text evidence="2">The sequence shown here is derived from an EMBL/GenBank/DDBJ whole genome shotgun (WGS) entry which is preliminary data.</text>
</comment>
<dbReference type="EMBL" id="JAPDHZ010000003">
    <property type="protein sequence ID" value="MDG0791391.1"/>
    <property type="molecule type" value="Genomic_DNA"/>
</dbReference>
<gene>
    <name evidence="2" type="ORF">OMP38_11325</name>
</gene>
<organism evidence="2 3">
    <name type="scientific">Cohnella ginsengisoli</name>
    <dbReference type="NCBI Taxonomy" id="425004"/>
    <lineage>
        <taxon>Bacteria</taxon>
        <taxon>Bacillati</taxon>
        <taxon>Bacillota</taxon>
        <taxon>Bacilli</taxon>
        <taxon>Bacillales</taxon>
        <taxon>Paenibacillaceae</taxon>
        <taxon>Cohnella</taxon>
    </lineage>
</organism>
<evidence type="ECO:0000313" key="2">
    <source>
        <dbReference type="EMBL" id="MDG0791391.1"/>
    </source>
</evidence>
<accession>A0A9X4QMJ0</accession>
<evidence type="ECO:0000256" key="1">
    <source>
        <dbReference type="SAM" id="MobiDB-lite"/>
    </source>
</evidence>
<protein>
    <submittedName>
        <fullName evidence="2">Uncharacterized protein</fullName>
    </submittedName>
</protein>
<feature type="region of interest" description="Disordered" evidence="1">
    <location>
        <begin position="34"/>
        <end position="64"/>
    </location>
</feature>